<dbReference type="RefSeq" id="WP_146353243.1">
    <property type="nucleotide sequence ID" value="NZ_VOBR01000010.1"/>
</dbReference>
<dbReference type="InterPro" id="IPR036250">
    <property type="entry name" value="AcylCo_DH-like_C"/>
</dbReference>
<dbReference type="Gene3D" id="2.40.110.10">
    <property type="entry name" value="Butyryl-CoA Dehydrogenase, subunit A, domain 2"/>
    <property type="match status" value="1"/>
</dbReference>
<dbReference type="PIRSF" id="PIRSF016578">
    <property type="entry name" value="HsaA"/>
    <property type="match status" value="1"/>
</dbReference>
<dbReference type="Proteomes" id="UP000316639">
    <property type="component" value="Unassembled WGS sequence"/>
</dbReference>
<dbReference type="PANTHER" id="PTHR43884:SF12">
    <property type="entry name" value="ISOVALERYL-COA DEHYDROGENASE, MITOCHONDRIAL-RELATED"/>
    <property type="match status" value="1"/>
</dbReference>
<dbReference type="SUPFAM" id="SSF56645">
    <property type="entry name" value="Acyl-CoA dehydrogenase NM domain-like"/>
    <property type="match status" value="1"/>
</dbReference>
<keyword evidence="5" id="KW-1185">Reference proteome</keyword>
<evidence type="ECO:0000256" key="1">
    <source>
        <dbReference type="ARBA" id="ARBA00023002"/>
    </source>
</evidence>
<dbReference type="OrthoDB" id="3402961at2"/>
<dbReference type="GO" id="GO:0050660">
    <property type="term" value="F:flavin adenine dinucleotide binding"/>
    <property type="evidence" value="ECO:0007669"/>
    <property type="project" value="InterPro"/>
</dbReference>
<accession>A0A563EV15</accession>
<gene>
    <name evidence="4" type="ORF">FKR81_18165</name>
</gene>
<evidence type="ECO:0000313" key="4">
    <source>
        <dbReference type="EMBL" id="TWP50994.1"/>
    </source>
</evidence>
<dbReference type="InterPro" id="IPR009100">
    <property type="entry name" value="AcylCoA_DH/oxidase_NM_dom_sf"/>
</dbReference>
<comment type="caution">
    <text evidence="4">The sequence shown here is derived from an EMBL/GenBank/DDBJ whole genome shotgun (WGS) entry which is preliminary data.</text>
</comment>
<dbReference type="GO" id="GO:0003995">
    <property type="term" value="F:acyl-CoA dehydrogenase activity"/>
    <property type="evidence" value="ECO:0007669"/>
    <property type="project" value="TreeGrafter"/>
</dbReference>
<dbReference type="AlphaFoldDB" id="A0A563EV15"/>
<dbReference type="InterPro" id="IPR046373">
    <property type="entry name" value="Acyl-CoA_Oxase/DH_mid-dom_sf"/>
</dbReference>
<feature type="domain" description="Acyl-CoA dehydrogenase C-terminal" evidence="3">
    <location>
        <begin position="212"/>
        <end position="343"/>
    </location>
</feature>
<dbReference type="InterPro" id="IPR013786">
    <property type="entry name" value="AcylCoA_DH/ox_N"/>
</dbReference>
<dbReference type="InterPro" id="IPR013107">
    <property type="entry name" value="Acyl-CoA_DH_C"/>
</dbReference>
<dbReference type="InterPro" id="IPR037069">
    <property type="entry name" value="AcylCoA_DH/ox_N_sf"/>
</dbReference>
<dbReference type="EMBL" id="VOBR01000010">
    <property type="protein sequence ID" value="TWP50994.1"/>
    <property type="molecule type" value="Genomic_DNA"/>
</dbReference>
<keyword evidence="1" id="KW-0560">Oxidoreductase</keyword>
<reference evidence="4 5" key="1">
    <citation type="submission" date="2019-07" db="EMBL/GenBank/DDBJ databases">
        <title>Lentzea xizangensis sp. nov., isolated from Qinghai-Tibetan Plateau Soils.</title>
        <authorList>
            <person name="Huang J."/>
        </authorList>
    </citation>
    <scope>NUCLEOTIDE SEQUENCE [LARGE SCALE GENOMIC DNA]</scope>
    <source>
        <strain evidence="4 5">FXJ1.1311</strain>
    </source>
</reference>
<proteinExistence type="predicted"/>
<dbReference type="Gene3D" id="1.10.540.10">
    <property type="entry name" value="Acyl-CoA dehydrogenase/oxidase, N-terminal domain"/>
    <property type="match status" value="1"/>
</dbReference>
<evidence type="ECO:0000313" key="5">
    <source>
        <dbReference type="Proteomes" id="UP000316639"/>
    </source>
</evidence>
<dbReference type="SUPFAM" id="SSF47203">
    <property type="entry name" value="Acyl-CoA dehydrogenase C-terminal domain-like"/>
    <property type="match status" value="1"/>
</dbReference>
<feature type="domain" description="Acyl-CoA dehydrogenase/oxidase N-terminal" evidence="2">
    <location>
        <begin position="11"/>
        <end position="87"/>
    </location>
</feature>
<keyword evidence="4" id="KW-0378">Hydrolase</keyword>
<dbReference type="Pfam" id="PF02771">
    <property type="entry name" value="Acyl-CoA_dh_N"/>
    <property type="match status" value="1"/>
</dbReference>
<evidence type="ECO:0000259" key="2">
    <source>
        <dbReference type="Pfam" id="PF02771"/>
    </source>
</evidence>
<name>A0A563EV15_9PSEU</name>
<protein>
    <submittedName>
        <fullName evidence="4">Hydrolase</fullName>
    </submittedName>
</protein>
<dbReference type="Gene3D" id="1.20.140.10">
    <property type="entry name" value="Butyryl-CoA Dehydrogenase, subunit A, domain 3"/>
    <property type="match status" value="1"/>
</dbReference>
<sequence length="364" mass="38659">MTDLIALIRAEAPEAEARRALTEPVVAAIVDGGLHRLVSPKRYGGAEMGLPEWSRTIQELSRADGSTGWTVMTTCISAALAWYLRAEGADEVFADPRAVIAGTAAPVGRGEVAPDGYVISGRWGWGSATPHSQWIIGSALTPDGPRMAVYRRSEVEIHDTWDAAGLCATGSHEFSVSDVFVPGHRAVWPATDAPGIDGPIPAFPYFGFLAVGVASVGLGIARRAVDEIEALALAKTPQHTTTRLAEQTGAQIDVALAEARLSSARAFLREELERCWELAVSGQQVPAEPRGRLRLACSHAAAEATEVTRTAFALGGGSAVFASSGLQRCLRDAAVAAQHTIVSRRLFETYAKVRFGFGPDTARF</sequence>
<dbReference type="Pfam" id="PF08028">
    <property type="entry name" value="Acyl-CoA_dh_2"/>
    <property type="match status" value="1"/>
</dbReference>
<organism evidence="4 5">
    <name type="scientific">Lentzea tibetensis</name>
    <dbReference type="NCBI Taxonomy" id="2591470"/>
    <lineage>
        <taxon>Bacteria</taxon>
        <taxon>Bacillati</taxon>
        <taxon>Actinomycetota</taxon>
        <taxon>Actinomycetes</taxon>
        <taxon>Pseudonocardiales</taxon>
        <taxon>Pseudonocardiaceae</taxon>
        <taxon>Lentzea</taxon>
    </lineage>
</organism>
<dbReference type="PANTHER" id="PTHR43884">
    <property type="entry name" value="ACYL-COA DEHYDROGENASE"/>
    <property type="match status" value="1"/>
</dbReference>
<evidence type="ECO:0000259" key="3">
    <source>
        <dbReference type="Pfam" id="PF08028"/>
    </source>
</evidence>
<dbReference type="GO" id="GO:0016787">
    <property type="term" value="F:hydrolase activity"/>
    <property type="evidence" value="ECO:0007669"/>
    <property type="project" value="UniProtKB-KW"/>
</dbReference>